<sequence length="341" mass="37153">MPTKKPCCVSPLPKPPRPDYTSRPMDIAHIWQALGWPLLRLLGSLALGLFVANLIEALNWTRFLARLAAPIIRVGHLKDVIGASFSMAFFSGVAANSLLAEAYGQGKLTDRELVLANLFNSLPTYFLHLPQMFFITVPFIGPRAAATYVGLTLAAAVARSAAILVYGRLVLPPLPDGCVVCHLTDDAFSWKKALSKAWKRFKRRLRSMVLFTVPVYVLFHYLAVWGAFTAMERFLAAHLGFLSWMTPQAVSIVVFQIAAETSAGLAAAGAMLGAGDLDHRQVVLALLVGNILSTPMRAFRHQFPYYAGIFKPKVAARLIVHNQALRAASLVAVLIGYAALG</sequence>
<feature type="transmembrane region" description="Helical" evidence="1">
    <location>
        <begin position="80"/>
        <end position="103"/>
    </location>
</feature>
<accession>C4XLF6</accession>
<dbReference type="InterPro" id="IPR038880">
    <property type="entry name" value="MJ0871-like"/>
</dbReference>
<protein>
    <submittedName>
        <fullName evidence="2">Hypothetical membrane protein</fullName>
    </submittedName>
</protein>
<dbReference type="AlphaFoldDB" id="C4XLF6"/>
<evidence type="ECO:0000313" key="3">
    <source>
        <dbReference type="Proteomes" id="UP000009071"/>
    </source>
</evidence>
<dbReference type="PANTHER" id="PTHR38139">
    <property type="entry name" value="GATE DOMAIN-CONTAINING PROTEIN"/>
    <property type="match status" value="1"/>
</dbReference>
<keyword evidence="1" id="KW-0812">Transmembrane</keyword>
<dbReference type="EMBL" id="AP010904">
    <property type="protein sequence ID" value="BAH77095.1"/>
    <property type="molecule type" value="Genomic_DNA"/>
</dbReference>
<keyword evidence="1" id="KW-0472">Membrane</keyword>
<dbReference type="STRING" id="573370.DMR_36040"/>
<organism evidence="2 3">
    <name type="scientific">Solidesulfovibrio magneticus (strain ATCC 700980 / DSM 13731 / RS-1)</name>
    <name type="common">Desulfovibrio magneticus</name>
    <dbReference type="NCBI Taxonomy" id="573370"/>
    <lineage>
        <taxon>Bacteria</taxon>
        <taxon>Pseudomonadati</taxon>
        <taxon>Thermodesulfobacteriota</taxon>
        <taxon>Desulfovibrionia</taxon>
        <taxon>Desulfovibrionales</taxon>
        <taxon>Desulfovibrionaceae</taxon>
        <taxon>Solidesulfovibrio</taxon>
    </lineage>
</organism>
<dbReference type="HOGENOM" id="CLU_048086_2_2_7"/>
<feature type="transmembrane region" description="Helical" evidence="1">
    <location>
        <begin position="208"/>
        <end position="228"/>
    </location>
</feature>
<dbReference type="KEGG" id="dma:DMR_36040"/>
<name>C4XLF6_SOLM1</name>
<dbReference type="PANTHER" id="PTHR38139:SF1">
    <property type="entry name" value="NUCLEOSIDE TRANSPORTER_FEOB GTPASE GATE DOMAIN-CONTAINING PROTEIN"/>
    <property type="match status" value="1"/>
</dbReference>
<evidence type="ECO:0000313" key="2">
    <source>
        <dbReference type="EMBL" id="BAH77095.1"/>
    </source>
</evidence>
<feature type="transmembrane region" description="Helical" evidence="1">
    <location>
        <begin position="115"/>
        <end position="140"/>
    </location>
</feature>
<keyword evidence="3" id="KW-1185">Reference proteome</keyword>
<proteinExistence type="predicted"/>
<dbReference type="eggNOG" id="COG3366">
    <property type="taxonomic scope" value="Bacteria"/>
</dbReference>
<gene>
    <name evidence="2" type="ordered locus">DMR_36040</name>
</gene>
<dbReference type="Proteomes" id="UP000009071">
    <property type="component" value="Chromosome"/>
</dbReference>
<feature type="transmembrane region" description="Helical" evidence="1">
    <location>
        <begin position="38"/>
        <end position="60"/>
    </location>
</feature>
<keyword evidence="1" id="KW-1133">Transmembrane helix</keyword>
<reference evidence="2 3" key="1">
    <citation type="journal article" date="2009" name="Genome Res.">
        <title>Whole genome sequence of Desulfovibrio magneticus strain RS-1 revealed common gene clusters in magnetotactic bacteria.</title>
        <authorList>
            <person name="Nakazawa H."/>
            <person name="Arakaki A."/>
            <person name="Narita-Yamada S."/>
            <person name="Yashiro I."/>
            <person name="Jinno K."/>
            <person name="Aoki N."/>
            <person name="Tsuruyama A."/>
            <person name="Okamura Y."/>
            <person name="Tanikawa S."/>
            <person name="Fujita N."/>
            <person name="Takeyama H."/>
            <person name="Matsunaga T."/>
        </authorList>
    </citation>
    <scope>NUCLEOTIDE SEQUENCE [LARGE SCALE GENOMIC DNA]</scope>
    <source>
        <strain evidence="3">ATCC 700980 / DSM 13731 / RS-1</strain>
    </source>
</reference>
<evidence type="ECO:0000256" key="1">
    <source>
        <dbReference type="SAM" id="Phobius"/>
    </source>
</evidence>
<feature type="transmembrane region" description="Helical" evidence="1">
    <location>
        <begin position="146"/>
        <end position="166"/>
    </location>
</feature>